<feature type="region of interest" description="Disordered" evidence="2">
    <location>
        <begin position="718"/>
        <end position="847"/>
    </location>
</feature>
<feature type="compositionally biased region" description="Basic and acidic residues" evidence="2">
    <location>
        <begin position="754"/>
        <end position="769"/>
    </location>
</feature>
<dbReference type="GO" id="GO:0005737">
    <property type="term" value="C:cytoplasm"/>
    <property type="evidence" value="ECO:0007669"/>
    <property type="project" value="TreeGrafter"/>
</dbReference>
<evidence type="ECO:0000259" key="3">
    <source>
        <dbReference type="Pfam" id="PF07894"/>
    </source>
</evidence>
<protein>
    <submittedName>
        <fullName evidence="4">Protein FAM83B-like</fullName>
    </submittedName>
</protein>
<reference evidence="4" key="3">
    <citation type="submission" date="2025-09" db="UniProtKB">
        <authorList>
            <consortium name="Ensembl"/>
        </authorList>
    </citation>
    <scope>IDENTIFICATION</scope>
</reference>
<dbReference type="GO" id="GO:0019901">
    <property type="term" value="F:protein kinase binding"/>
    <property type="evidence" value="ECO:0007669"/>
    <property type="project" value="TreeGrafter"/>
</dbReference>
<feature type="compositionally biased region" description="Polar residues" evidence="2">
    <location>
        <begin position="785"/>
        <end position="794"/>
    </location>
</feature>
<feature type="region of interest" description="Disordered" evidence="2">
    <location>
        <begin position="886"/>
        <end position="913"/>
    </location>
</feature>
<dbReference type="Ensembl" id="ENSGWIT00000031968.1">
    <property type="protein sequence ID" value="ENSGWIP00000029283.1"/>
    <property type="gene ID" value="ENSGWIG00000015286.1"/>
</dbReference>
<dbReference type="PANTHER" id="PTHR16181">
    <property type="entry name" value="PROTEIN FAM83A-RELATED"/>
    <property type="match status" value="1"/>
</dbReference>
<evidence type="ECO:0000256" key="1">
    <source>
        <dbReference type="ARBA" id="ARBA00006937"/>
    </source>
</evidence>
<dbReference type="PANTHER" id="PTHR16181:SF29">
    <property type="entry name" value="PROTEIN FAM83A-RELATED"/>
    <property type="match status" value="1"/>
</dbReference>
<feature type="compositionally biased region" description="Basic residues" evidence="2">
    <location>
        <begin position="741"/>
        <end position="752"/>
    </location>
</feature>
<feature type="compositionally biased region" description="Polar residues" evidence="2">
    <location>
        <begin position="653"/>
        <end position="683"/>
    </location>
</feature>
<feature type="compositionally biased region" description="Low complexity" evidence="2">
    <location>
        <begin position="775"/>
        <end position="784"/>
    </location>
</feature>
<sequence>MESKLSNLSSLKEDDSAFYIQPHYKESYRLAIYALLSGGKDAYEEFLLAEQINPFLSEEEIHFMLENAELPVISDEPEGKQVKDDGSPSTYFPLESDEEVPDLDLGWPEVMLDGADTSISLLFHPPRENTPTIKEVVRKQIQEARQMIAIAMDVFTDVDIFKELVSATLRGVVVYILLDDSHMKSFMNMSHRVGINIRDLKSLRVRTVRGQQYRCRSGIKFHGGLKQKFILVDCQTVMYGTYSYTWSFEKINMSMVLVVTGQLVCSYDEEFRRLYALSTVPVIPLRGRPSVMLQSPSSSQLSLNQIHMRSRLIHGMRGAQDDRFSNAAMLTRVLSMQDKLHRSHSPDTGNLVRGHSYGGELQKINSMTRLRMGTKDLGIPFPPERNGFNTKGSDLPLTNRLSQQHLRHQTRYGADHNLIPFNSETSLHRWKMDTYFNESDMLTNASSEALTPMASPYSSHTGLNEHQTPLIHNKSKDIKTRMEEMRLKRFSLNDYANLRQCQESYRSMYATLERPKLMPHLRNPDIKPNIEELDMNIQDGCSLEDFELKKDGDKRDLNITDGRRPPSPFNIKAGSDRKAIHAYNWYDTLSRTISATELDSKQNDATLKLPHLQSGNVGMPHLRTMESLTELPEEKESSTSKVNSGDPVVKCGQKQSQVSNDNSGKTGLPTESQSEVQTKGSHSSLHKVGNKLSLDRINSTSSEVEAIPKIVDVTQGSPYVTESKGSQTENDEIQKQEASVHWKHSGKKKVHTKLSIDEKKASKKEEKPLQRKSSLKWSNSSGSKTDPSQTSAAAQTAKKGHSLNSPSGLSDTEKHKSPFARFSPQRLSKKKAATVVELDQGSSSTLDDEGATLYQAKREKAYSRYEYLLSTENIRLDKSVRTTSMYTSDKEKSASLNRQECGSPNGQSSTDNKLGRFMQRVGNIIKNK</sequence>
<dbReference type="GO" id="GO:0016020">
    <property type="term" value="C:membrane"/>
    <property type="evidence" value="ECO:0007669"/>
    <property type="project" value="TreeGrafter"/>
</dbReference>
<dbReference type="Proteomes" id="UP000694680">
    <property type="component" value="Chromosome 1"/>
</dbReference>
<comment type="similarity">
    <text evidence="1">Belongs to the FAM83 family.</text>
</comment>
<dbReference type="GeneID" id="114471188"/>
<dbReference type="OrthoDB" id="8443577at2759"/>
<evidence type="ECO:0000313" key="4">
    <source>
        <dbReference type="Ensembl" id="ENSGWIP00000029283.1"/>
    </source>
</evidence>
<reference evidence="4" key="1">
    <citation type="submission" date="2020-06" db="EMBL/GenBank/DDBJ databases">
        <authorList>
            <consortium name="Wellcome Sanger Institute Data Sharing"/>
        </authorList>
    </citation>
    <scope>NUCLEOTIDE SEQUENCE [LARGE SCALE GENOMIC DNA]</scope>
</reference>
<keyword evidence="5" id="KW-1185">Reference proteome</keyword>
<dbReference type="GO" id="GO:0007165">
    <property type="term" value="P:signal transduction"/>
    <property type="evidence" value="ECO:0007669"/>
    <property type="project" value="TreeGrafter"/>
</dbReference>
<organism evidence="4 5">
    <name type="scientific">Gouania willdenowi</name>
    <name type="common">Blunt-snouted clingfish</name>
    <name type="synonym">Lepadogaster willdenowi</name>
    <dbReference type="NCBI Taxonomy" id="441366"/>
    <lineage>
        <taxon>Eukaryota</taxon>
        <taxon>Metazoa</taxon>
        <taxon>Chordata</taxon>
        <taxon>Craniata</taxon>
        <taxon>Vertebrata</taxon>
        <taxon>Euteleostomi</taxon>
        <taxon>Actinopterygii</taxon>
        <taxon>Neopterygii</taxon>
        <taxon>Teleostei</taxon>
        <taxon>Neoteleostei</taxon>
        <taxon>Acanthomorphata</taxon>
        <taxon>Ovalentaria</taxon>
        <taxon>Blenniimorphae</taxon>
        <taxon>Blenniiformes</taxon>
        <taxon>Gobiesocoidei</taxon>
        <taxon>Gobiesocidae</taxon>
        <taxon>Gobiesocinae</taxon>
        <taxon>Gouania</taxon>
    </lineage>
</organism>
<accession>A0A8C5GEV6</accession>
<feature type="compositionally biased region" description="Polar residues" evidence="2">
    <location>
        <begin position="894"/>
        <end position="912"/>
    </location>
</feature>
<name>A0A8C5GEV6_GOUWI</name>
<dbReference type="Pfam" id="PF07894">
    <property type="entry name" value="SACK1"/>
    <property type="match status" value="1"/>
</dbReference>
<reference evidence="4" key="2">
    <citation type="submission" date="2025-08" db="UniProtKB">
        <authorList>
            <consortium name="Ensembl"/>
        </authorList>
    </citation>
    <scope>IDENTIFICATION</scope>
</reference>
<evidence type="ECO:0000313" key="5">
    <source>
        <dbReference type="Proteomes" id="UP000694680"/>
    </source>
</evidence>
<feature type="domain" description="Scaffolding anchor of CK1" evidence="3">
    <location>
        <begin position="19"/>
        <end position="279"/>
    </location>
</feature>
<gene>
    <name evidence="4" type="primary">LOC114471188</name>
</gene>
<dbReference type="AlphaFoldDB" id="A0A8C5GEV6"/>
<dbReference type="SUPFAM" id="SSF56024">
    <property type="entry name" value="Phospholipase D/nuclease"/>
    <property type="match status" value="1"/>
</dbReference>
<feature type="compositionally biased region" description="Polar residues" evidence="2">
    <location>
        <begin position="718"/>
        <end position="728"/>
    </location>
</feature>
<evidence type="ECO:0000256" key="2">
    <source>
        <dbReference type="SAM" id="MobiDB-lite"/>
    </source>
</evidence>
<feature type="region of interest" description="Disordered" evidence="2">
    <location>
        <begin position="628"/>
        <end position="692"/>
    </location>
</feature>
<dbReference type="RefSeq" id="XP_028315621.1">
    <property type="nucleotide sequence ID" value="XM_028459820.1"/>
</dbReference>
<proteinExistence type="inferred from homology"/>
<dbReference type="Gene3D" id="3.30.870.10">
    <property type="entry name" value="Endonuclease Chain A"/>
    <property type="match status" value="1"/>
</dbReference>
<dbReference type="InterPro" id="IPR050944">
    <property type="entry name" value="FAM83"/>
</dbReference>
<dbReference type="InterPro" id="IPR012461">
    <property type="entry name" value="SACK1"/>
</dbReference>